<dbReference type="InterPro" id="IPR052374">
    <property type="entry name" value="SERAC1"/>
</dbReference>
<dbReference type="PANTHER" id="PTHR48182:SF2">
    <property type="entry name" value="PROTEIN SERAC1"/>
    <property type="match status" value="1"/>
</dbReference>
<organism evidence="6 7">
    <name type="scientific">Rosenbergiella australiborealis</name>
    <dbReference type="NCBI Taxonomy" id="1544696"/>
    <lineage>
        <taxon>Bacteria</taxon>
        <taxon>Pseudomonadati</taxon>
        <taxon>Pseudomonadota</taxon>
        <taxon>Gammaproteobacteria</taxon>
        <taxon>Enterobacterales</taxon>
        <taxon>Erwiniaceae</taxon>
        <taxon>Rosenbergiella</taxon>
    </lineage>
</organism>
<evidence type="ECO:0000256" key="1">
    <source>
        <dbReference type="ARBA" id="ARBA00004240"/>
    </source>
</evidence>
<dbReference type="Pfam" id="PF05057">
    <property type="entry name" value="DUF676"/>
    <property type="match status" value="1"/>
</dbReference>
<evidence type="ECO:0000256" key="3">
    <source>
        <dbReference type="ARBA" id="ARBA00022824"/>
    </source>
</evidence>
<comment type="subcellular location">
    <subcellularLocation>
        <location evidence="1">Endoplasmic reticulum</location>
    </subcellularLocation>
    <subcellularLocation>
        <location evidence="2">Membrane</location>
    </subcellularLocation>
</comment>
<evidence type="ECO:0000256" key="4">
    <source>
        <dbReference type="ARBA" id="ARBA00023136"/>
    </source>
</evidence>
<name>A0ABS5T5H7_9GAMM</name>
<gene>
    <name evidence="6" type="ORF">HGT73_09465</name>
</gene>
<comment type="caution">
    <text evidence="6">The sequence shown here is derived from an EMBL/GenBank/DDBJ whole genome shotgun (WGS) entry which is preliminary data.</text>
</comment>
<dbReference type="Gene3D" id="3.40.50.1820">
    <property type="entry name" value="alpha/beta hydrolase"/>
    <property type="match status" value="1"/>
</dbReference>
<keyword evidence="7" id="KW-1185">Reference proteome</keyword>
<sequence>MNKFIVFVHGLGGKKDKTWGNFPQYIIDDPDIDHQVIEYGYTSPNFFTQFFKSGPTILNIANGLLTEIKTRCDLKNDEIILVGHSMGGLVIKRLLVRLSKLETKHNIKKVCFFDVPHGGSGLANIGKFIAFNNRHLKSLVNNSSDLDALDEDWVDKKLSDQLNILSIIDANETIVSSVSSKSLFRHHPIETINGVNHSSIVKPNSKDDTQVILLKSFINNSPSVGKLNLDTAKPIKEWLKYDERKHELSYEEDKPRKMAFSALSVAIDSDACSIRLTGLSGLGKSRLLLEYKNRKNINDDNFLIFNGSENINRVENSIKIVAESGVVGFIIIDNCSVELHNYATNAIEVNNSPIKLITTYFYHEDSKKLKNSIRIKLEKLGAEQITKIIESRLPDLDSSSKKQLEIFIEGFPLLAQMTIKELQQEGRVTTNFDESNLVEKLINGDGSLSEQARELLKVFSLFDYFRFQKGIRNDINEDAEFLKRVAGASQITFENTITTFYHKELINCTGSLARVVPKPLALNLAMEWWNTSAFDRQSEIVSSLPATLLDSFCDQIRYLDSSINVQSFVENFCAANSPFGQAELLLSKQDSRLFRALVEVNPSVTNSQLHRVISNLADKDILDIKGDVRRNFVWALEMLVFHKHCFNKSSWILFKFAQFENETYSNNSLGQFSQLFRWKLPGTEADFNQRLKVLNKALSLNLESADVVIIDAIKTALDTHGGTRTIRAEFQGTKPELKEWHPQKYQEIYDYWQSLLKILLVIIKRGYLIEEIKDAFGHEIRGLIRYNLPDKLDYFIKEVIKLTGKYWPAAVQSISYALSYDTKEMNQKQIDILMSWNKLLTPDENSIEEILKLVVLNPPRDFKKDDSGHYIDEAAEAAKDLAKVFVTKLTDLYEYIDLLMTFHEQKQSWLFAKHLAIEADSTDELLHKTLEYLRNHKNVNTQFFTGFFSGVYIKEPAKWKEIIDLFGSDENLIKYYPDAIRTGQFDISNLDTFIRLISEDKLPSHAPSILAYGSATEHLTEKQISNFCMSLSKIDENAKWVALDNMYMYIFARDNLDFSQLRRTLIHLVLNVSFKKEDKCRYSDSFHWLNSVKRLLHSENAEFALQLCSYIIDQVVGRNIDYSDLWDYLNNAFYKAFELHGNYIWPKISNRFTDEGEKKSYYLIDLLGSGRAYKKRDSCVFDILKPEEVVAWCKDDVALLIVTRAISIFILDGEQRIVNPLLIQLLTEYYYNESFLSEIYINFSSRSWSGSLVPYLEADKKIIENLTEHYDFNVRNWAVSFIETIDHQIKYQENSDAENNILRGW</sequence>
<dbReference type="InterPro" id="IPR029058">
    <property type="entry name" value="AB_hydrolase_fold"/>
</dbReference>
<accession>A0ABS5T5H7</accession>
<evidence type="ECO:0000313" key="6">
    <source>
        <dbReference type="EMBL" id="MBT0727609.1"/>
    </source>
</evidence>
<dbReference type="SUPFAM" id="SSF53474">
    <property type="entry name" value="alpha/beta-Hydrolases"/>
    <property type="match status" value="1"/>
</dbReference>
<dbReference type="PANTHER" id="PTHR48182">
    <property type="entry name" value="PROTEIN SERAC1"/>
    <property type="match status" value="1"/>
</dbReference>
<reference evidence="6 7" key="1">
    <citation type="submission" date="2020-04" db="EMBL/GenBank/DDBJ databases">
        <title>Genome sequencing of Rosenbergiella species.</title>
        <authorList>
            <person name="Alvarez-Perez S."/>
            <person name="Lievens B."/>
        </authorList>
    </citation>
    <scope>NUCLEOTIDE SEQUENCE [LARGE SCALE GENOMIC DNA]</scope>
    <source>
        <strain evidence="6 7">CdVSA20.1</strain>
    </source>
</reference>
<dbReference type="Proteomes" id="UP000786875">
    <property type="component" value="Unassembled WGS sequence"/>
</dbReference>
<evidence type="ECO:0000313" key="7">
    <source>
        <dbReference type="Proteomes" id="UP000786875"/>
    </source>
</evidence>
<dbReference type="InterPro" id="IPR007751">
    <property type="entry name" value="DUF676_lipase-like"/>
</dbReference>
<keyword evidence="3" id="KW-0256">Endoplasmic reticulum</keyword>
<keyword evidence="4" id="KW-0472">Membrane</keyword>
<proteinExistence type="predicted"/>
<evidence type="ECO:0000256" key="2">
    <source>
        <dbReference type="ARBA" id="ARBA00004370"/>
    </source>
</evidence>
<protein>
    <recommendedName>
        <fullName evidence="5">DUF676 domain-containing protein</fullName>
    </recommendedName>
</protein>
<dbReference type="RefSeq" id="WP_214214124.1">
    <property type="nucleotide sequence ID" value="NZ_JABBFO010000008.1"/>
</dbReference>
<evidence type="ECO:0000259" key="5">
    <source>
        <dbReference type="Pfam" id="PF05057"/>
    </source>
</evidence>
<feature type="domain" description="DUF676" evidence="5">
    <location>
        <begin position="3"/>
        <end position="110"/>
    </location>
</feature>
<dbReference type="EMBL" id="JABBFO010000008">
    <property type="protein sequence ID" value="MBT0727609.1"/>
    <property type="molecule type" value="Genomic_DNA"/>
</dbReference>